<evidence type="ECO:0000256" key="1">
    <source>
        <dbReference type="SAM" id="MobiDB-lite"/>
    </source>
</evidence>
<dbReference type="PANTHER" id="PTHR33840">
    <property type="match status" value="1"/>
</dbReference>
<sequence>MTSTFETASSNGVPMVATSDTDASSVSYLEAIPPTHSARTLVLCFDGTGDHTDATQNSNIVELFGMLKKDDPEKQIVYYQAGIGTYTVPEIATPMMSKISKTFDMAVAWNLSAHIMDGYKFLMQHYRENDKICIFGFSRGAYTARCLAGMIHKVGLLPPSNDQQIPFAYKMYTQCNDEGWAQSNLFKQKFSRDVDIEFLGVWDTVESVGLIPRRLPFTTSNTVVKTFRHALALDERRAKFKANHWNRPGPRKERKGQKAKHEEMLGVTDQLAKEFFDELSDAEKAVAKEKEAGKRNATKKNHRLDRLKALEKKWRKKSTRTDVKEVWFAGCHCDVGGGSVANSTSPCLARIPLRWMIRECFRTDTGIIFSTNELKRAGLDPASLYPIVRERPPALGLDNTSTIQSIPKKASKKSAKPKEKQAGPVSVVEELKETEEEADRNDALAPIYDQLKRKWFWWVLEIFPLTFRVQQEEHNWKSHFRCNLGKGREIPKKHQSKQEGIQDWQHLDSKHSNNPGEGKQDHKIYVHRTVKTRLDVRDSQGVPVYKPKIRADLRGDNVEWVD</sequence>
<dbReference type="OrthoDB" id="3162439at2759"/>
<evidence type="ECO:0000259" key="2">
    <source>
        <dbReference type="Pfam" id="PF09994"/>
    </source>
</evidence>
<dbReference type="PANTHER" id="PTHR33840:SF2">
    <property type="entry name" value="TLE1 PHOSPHOLIPASE DOMAIN-CONTAINING PROTEIN"/>
    <property type="match status" value="1"/>
</dbReference>
<dbReference type="Pfam" id="PF09994">
    <property type="entry name" value="T6SS_Tle1-like_cat"/>
    <property type="match status" value="1"/>
</dbReference>
<keyword evidence="4" id="KW-1185">Reference proteome</keyword>
<protein>
    <recommendedName>
        <fullName evidence="2">T6SS Phospholipase effector Tle1-like catalytic domain-containing protein</fullName>
    </recommendedName>
</protein>
<gene>
    <name evidence="3" type="ORF">CVT26_000681</name>
</gene>
<evidence type="ECO:0000313" key="3">
    <source>
        <dbReference type="EMBL" id="PPQ74379.1"/>
    </source>
</evidence>
<dbReference type="InParanoid" id="A0A409W760"/>
<dbReference type="InterPro" id="IPR029058">
    <property type="entry name" value="AB_hydrolase_fold"/>
</dbReference>
<feature type="region of interest" description="Disordered" evidence="1">
    <location>
        <begin position="487"/>
        <end position="521"/>
    </location>
</feature>
<evidence type="ECO:0000313" key="4">
    <source>
        <dbReference type="Proteomes" id="UP000284706"/>
    </source>
</evidence>
<dbReference type="AlphaFoldDB" id="A0A409W760"/>
<dbReference type="InterPro" id="IPR018712">
    <property type="entry name" value="Tle1-like_cat"/>
</dbReference>
<comment type="caution">
    <text evidence="3">The sequence shown here is derived from an EMBL/GenBank/DDBJ whole genome shotgun (WGS) entry which is preliminary data.</text>
</comment>
<proteinExistence type="predicted"/>
<dbReference type="SUPFAM" id="SSF53474">
    <property type="entry name" value="alpha/beta-Hydrolases"/>
    <property type="match status" value="1"/>
</dbReference>
<reference evidence="3 4" key="1">
    <citation type="journal article" date="2018" name="Evol. Lett.">
        <title>Horizontal gene cluster transfer increased hallucinogenic mushroom diversity.</title>
        <authorList>
            <person name="Reynolds H.T."/>
            <person name="Vijayakumar V."/>
            <person name="Gluck-Thaler E."/>
            <person name="Korotkin H.B."/>
            <person name="Matheny P.B."/>
            <person name="Slot J.C."/>
        </authorList>
    </citation>
    <scope>NUCLEOTIDE SEQUENCE [LARGE SCALE GENOMIC DNA]</scope>
    <source>
        <strain evidence="3 4">SRW20</strain>
    </source>
</reference>
<dbReference type="Proteomes" id="UP000284706">
    <property type="component" value="Unassembled WGS sequence"/>
</dbReference>
<accession>A0A409W760</accession>
<dbReference type="STRING" id="231916.A0A409W760"/>
<feature type="region of interest" description="Disordered" evidence="1">
    <location>
        <begin position="396"/>
        <end position="433"/>
    </location>
</feature>
<feature type="domain" description="T6SS Phospholipase effector Tle1-like catalytic" evidence="2">
    <location>
        <begin position="39"/>
        <end position="359"/>
    </location>
</feature>
<name>A0A409W760_9AGAR</name>
<dbReference type="EMBL" id="NHYE01005344">
    <property type="protein sequence ID" value="PPQ74379.1"/>
    <property type="molecule type" value="Genomic_DNA"/>
</dbReference>
<organism evidence="3 4">
    <name type="scientific">Gymnopilus dilepis</name>
    <dbReference type="NCBI Taxonomy" id="231916"/>
    <lineage>
        <taxon>Eukaryota</taxon>
        <taxon>Fungi</taxon>
        <taxon>Dikarya</taxon>
        <taxon>Basidiomycota</taxon>
        <taxon>Agaricomycotina</taxon>
        <taxon>Agaricomycetes</taxon>
        <taxon>Agaricomycetidae</taxon>
        <taxon>Agaricales</taxon>
        <taxon>Agaricineae</taxon>
        <taxon>Hymenogastraceae</taxon>
        <taxon>Gymnopilus</taxon>
    </lineage>
</organism>